<reference evidence="2 3" key="1">
    <citation type="submission" date="2024-04" db="EMBL/GenBank/DDBJ databases">
        <title>Novel species of the genus Ideonella isolated from streams.</title>
        <authorList>
            <person name="Lu H."/>
        </authorList>
    </citation>
    <scope>NUCLEOTIDE SEQUENCE [LARGE SCALE GENOMIC DNA]</scope>
    <source>
        <strain evidence="2 3">DXS29W</strain>
    </source>
</reference>
<protein>
    <submittedName>
        <fullName evidence="2">Alpha/beta hydrolase</fullName>
    </submittedName>
</protein>
<dbReference type="InterPro" id="IPR000073">
    <property type="entry name" value="AB_hydrolase_1"/>
</dbReference>
<dbReference type="Pfam" id="PF12697">
    <property type="entry name" value="Abhydrolase_6"/>
    <property type="match status" value="1"/>
</dbReference>
<keyword evidence="3" id="KW-1185">Reference proteome</keyword>
<feature type="domain" description="AB hydrolase-1" evidence="1">
    <location>
        <begin position="7"/>
        <end position="196"/>
    </location>
</feature>
<evidence type="ECO:0000313" key="2">
    <source>
        <dbReference type="EMBL" id="MEK8034570.1"/>
    </source>
</evidence>
<sequence length="207" mass="22036">MATPTQLLFLPGASGMVDFWQPVAERLVHRPTAMHHLGWPGIGATPAAAGVRTLSDLVDRVLARIDQPTALVAQSMGAVVALRAAMTRPVHLTHLVLAGLSGGVDLRRFGATDWRPPSEQIDPDDPTHLFAAYCEDLSAHLHLVESPALLLCGDADPLSPPPANQWVASSLRRARCEVIKGGGHTFARTHAAEVAASIDAHLANRLD</sequence>
<gene>
    <name evidence="2" type="ORF">AACH06_27460</name>
</gene>
<dbReference type="Proteomes" id="UP001371218">
    <property type="component" value="Unassembled WGS sequence"/>
</dbReference>
<organism evidence="2 3">
    <name type="scientific">Ideonella lacteola</name>
    <dbReference type="NCBI Taxonomy" id="2984193"/>
    <lineage>
        <taxon>Bacteria</taxon>
        <taxon>Pseudomonadati</taxon>
        <taxon>Pseudomonadota</taxon>
        <taxon>Betaproteobacteria</taxon>
        <taxon>Burkholderiales</taxon>
        <taxon>Sphaerotilaceae</taxon>
        <taxon>Ideonella</taxon>
    </lineage>
</organism>
<name>A0ABU9BX64_9BURK</name>
<dbReference type="GO" id="GO:0016787">
    <property type="term" value="F:hydrolase activity"/>
    <property type="evidence" value="ECO:0007669"/>
    <property type="project" value="UniProtKB-KW"/>
</dbReference>
<keyword evidence="2" id="KW-0378">Hydrolase</keyword>
<dbReference type="PANTHER" id="PTHR43689:SF8">
    <property type="entry name" value="ALPHA_BETA-HYDROLASES SUPERFAMILY PROTEIN"/>
    <property type="match status" value="1"/>
</dbReference>
<dbReference type="RefSeq" id="WP_341428999.1">
    <property type="nucleotide sequence ID" value="NZ_JBBUTG010000031.1"/>
</dbReference>
<proteinExistence type="predicted"/>
<accession>A0ABU9BX64</accession>
<dbReference type="PANTHER" id="PTHR43689">
    <property type="entry name" value="HYDROLASE"/>
    <property type="match status" value="1"/>
</dbReference>
<dbReference type="SUPFAM" id="SSF53474">
    <property type="entry name" value="alpha/beta-Hydrolases"/>
    <property type="match status" value="1"/>
</dbReference>
<dbReference type="Gene3D" id="3.40.50.1820">
    <property type="entry name" value="alpha/beta hydrolase"/>
    <property type="match status" value="1"/>
</dbReference>
<dbReference type="EMBL" id="JBBUTG010000031">
    <property type="protein sequence ID" value="MEK8034570.1"/>
    <property type="molecule type" value="Genomic_DNA"/>
</dbReference>
<evidence type="ECO:0000259" key="1">
    <source>
        <dbReference type="Pfam" id="PF12697"/>
    </source>
</evidence>
<comment type="caution">
    <text evidence="2">The sequence shown here is derived from an EMBL/GenBank/DDBJ whole genome shotgun (WGS) entry which is preliminary data.</text>
</comment>
<dbReference type="InterPro" id="IPR029058">
    <property type="entry name" value="AB_hydrolase_fold"/>
</dbReference>
<evidence type="ECO:0000313" key="3">
    <source>
        <dbReference type="Proteomes" id="UP001371218"/>
    </source>
</evidence>